<dbReference type="Proteomes" id="UP000000378">
    <property type="component" value="Chromosome"/>
</dbReference>
<gene>
    <name evidence="1" type="ordered locus">Slip_1632</name>
</gene>
<dbReference type="AlphaFoldDB" id="D7CNV6"/>
<name>D7CNV6_SYNLT</name>
<dbReference type="EMBL" id="CP002048">
    <property type="protein sequence ID" value="ADI02391.1"/>
    <property type="molecule type" value="Genomic_DNA"/>
</dbReference>
<dbReference type="KEGG" id="slp:Slip_1632"/>
<dbReference type="HOGENOM" id="CLU_3333985_0_0_9"/>
<protein>
    <submittedName>
        <fullName evidence="1">Uncharacterized protein</fullName>
    </submittedName>
</protein>
<sequence>MGEDGAVGNQLAQSCAGQVCYRRAVRGGEAVGKRFFCG</sequence>
<proteinExistence type="predicted"/>
<evidence type="ECO:0000313" key="1">
    <source>
        <dbReference type="EMBL" id="ADI02391.1"/>
    </source>
</evidence>
<keyword evidence="2" id="KW-1185">Reference proteome</keyword>
<reference evidence="2" key="1">
    <citation type="journal article" date="2010" name="Stand. Genomic Sci.">
        <title>Complete genome sequence of Syntrophothermus lipocalidus type strain (TGB-C1T).</title>
        <authorList>
            <consortium name="US DOE Joint Genome Institute (JGI-PGF)"/>
            <person name="Djao O."/>
            <person name="Zhang X."/>
            <person name="Lucas S."/>
            <person name="Lapidus A."/>
            <person name="Glavina Del Rio T."/>
            <person name="Nolan M."/>
            <person name="Tice H."/>
            <person name="Cheng J."/>
            <person name="Han C."/>
            <person name="Tapia R."/>
            <person name="Goodwin L."/>
            <person name="Pitluck S."/>
            <person name="Liolios K."/>
            <person name="Ivanova N."/>
            <person name="Mavromatis K."/>
            <person name="Mikhailova N."/>
            <person name="Ovchinnikova G."/>
            <person name="Pati A."/>
            <person name="Brambilla E."/>
            <person name="Chen A."/>
            <person name="Palaniappan K."/>
            <person name="Land M."/>
            <person name="Hauser L."/>
            <person name="Chang Y."/>
            <person name="Jeffries C."/>
            <person name="Rohde M."/>
            <person name="Sikorski J."/>
            <person name="Spring S."/>
            <person name="Goker M."/>
            <person name="Detter J."/>
            <person name="Woyke T."/>
            <person name="Bristow J."/>
            <person name="Eisen J."/>
            <person name="Markowitz V."/>
            <person name="Hugenholtz P."/>
            <person name="Kyrpides N."/>
            <person name="Klenk H."/>
        </authorList>
    </citation>
    <scope>NUCLEOTIDE SEQUENCE [LARGE SCALE GENOMIC DNA]</scope>
    <source>
        <strain evidence="2">DSM 12680 / TGB-C1</strain>
    </source>
</reference>
<accession>D7CNV6</accession>
<reference evidence="1 2" key="2">
    <citation type="journal article" date="2010" name="Stand. Genomic Sci.">
        <title>Complete genome sequence of Syntrophothermus lipocalidus type strain (TGB-C1).</title>
        <authorList>
            <person name="Djao O.D."/>
            <person name="Zhang X."/>
            <person name="Lucas S."/>
            <person name="Lapidus A."/>
            <person name="Del Rio T.G."/>
            <person name="Nolan M."/>
            <person name="Tice H."/>
            <person name="Cheng J.F."/>
            <person name="Han C."/>
            <person name="Tapia R."/>
            <person name="Goodwin L."/>
            <person name="Pitluck S."/>
            <person name="Liolios K."/>
            <person name="Ivanova N."/>
            <person name="Mavromatis K."/>
            <person name="Mikhailova N."/>
            <person name="Ovchinnikova G."/>
            <person name="Pati A."/>
            <person name="Brambilla E."/>
            <person name="Chen A."/>
            <person name="Palaniappan K."/>
            <person name="Land M."/>
            <person name="Hauser L."/>
            <person name="Chang Y.J."/>
            <person name="Jeffries C.D."/>
            <person name="Rohde M."/>
            <person name="Sikorski J."/>
            <person name="Spring S."/>
            <person name="Goker M."/>
            <person name="Detter J.C."/>
            <person name="Woyke T."/>
            <person name="Bristow J."/>
            <person name="Eisen J.A."/>
            <person name="Markowitz V."/>
            <person name="Hugenholtz P."/>
            <person name="Kyrpides N.C."/>
            <person name="Klenk H.P."/>
        </authorList>
    </citation>
    <scope>NUCLEOTIDE SEQUENCE [LARGE SCALE GENOMIC DNA]</scope>
    <source>
        <strain evidence="2">DSM 12680 / TGB-C1</strain>
    </source>
</reference>
<evidence type="ECO:0000313" key="2">
    <source>
        <dbReference type="Proteomes" id="UP000000378"/>
    </source>
</evidence>
<organism evidence="1 2">
    <name type="scientific">Syntrophothermus lipocalidus (strain DSM 12680 / TGB-C1)</name>
    <dbReference type="NCBI Taxonomy" id="643648"/>
    <lineage>
        <taxon>Bacteria</taxon>
        <taxon>Bacillati</taxon>
        <taxon>Bacillota</taxon>
        <taxon>Clostridia</taxon>
        <taxon>Eubacteriales</taxon>
        <taxon>Syntrophomonadaceae</taxon>
        <taxon>Syntrophothermus</taxon>
    </lineage>
</organism>